<accession>H6SLH3</accession>
<evidence type="ECO:0000313" key="2">
    <source>
        <dbReference type="EMBL" id="CCG08838.1"/>
    </source>
</evidence>
<keyword evidence="2" id="KW-0418">Kinase</keyword>
<dbReference type="eggNOG" id="COG0664">
    <property type="taxonomic scope" value="Bacteria"/>
</dbReference>
<dbReference type="InterPro" id="IPR050503">
    <property type="entry name" value="cAMP-dep_PK_reg_su-like"/>
</dbReference>
<dbReference type="SUPFAM" id="SSF51206">
    <property type="entry name" value="cAMP-binding domain-like"/>
    <property type="match status" value="1"/>
</dbReference>
<sequence>MVVAPVQGAQAVEKVPFLAGETLFVQGAPGDAAYIVESGAIDLYHVNEVGQQIHLGTMTRGCLFGEMSVIDGSPRMATAIVRDPSVVLCIPAEMLRAKLQGIDPFVRGVIKILMENLRTVHRVYLKVPRSFDDHATQFRETSESLARFCQDTGLGQDNPEVAHALAAVTQAVAALEALAAQGVGRALEGPDPLAGRPGLQT</sequence>
<proteinExistence type="predicted"/>
<name>H6SLH3_PARPM</name>
<dbReference type="InterPro" id="IPR014710">
    <property type="entry name" value="RmlC-like_jellyroll"/>
</dbReference>
<keyword evidence="3" id="KW-1185">Reference proteome</keyword>
<dbReference type="GO" id="GO:0005952">
    <property type="term" value="C:cAMP-dependent protein kinase complex"/>
    <property type="evidence" value="ECO:0007669"/>
    <property type="project" value="InterPro"/>
</dbReference>
<dbReference type="PATRIC" id="fig|1150469.3.peg.2487"/>
<dbReference type="Proteomes" id="UP000033220">
    <property type="component" value="Chromosome DSM 122"/>
</dbReference>
<dbReference type="GO" id="GO:0016301">
    <property type="term" value="F:kinase activity"/>
    <property type="evidence" value="ECO:0007669"/>
    <property type="project" value="UniProtKB-KW"/>
</dbReference>
<organism evidence="2 3">
    <name type="scientific">Pararhodospirillum photometricum DSM 122</name>
    <dbReference type="NCBI Taxonomy" id="1150469"/>
    <lineage>
        <taxon>Bacteria</taxon>
        <taxon>Pseudomonadati</taxon>
        <taxon>Pseudomonadota</taxon>
        <taxon>Alphaproteobacteria</taxon>
        <taxon>Rhodospirillales</taxon>
        <taxon>Rhodospirillaceae</taxon>
        <taxon>Pararhodospirillum</taxon>
    </lineage>
</organism>
<protein>
    <submittedName>
        <fullName evidence="2">cAMP-binding protein-catabolite gene activator and regulatory subunit of cAMP-dependent protein kinase</fullName>
    </submittedName>
</protein>
<dbReference type="GO" id="GO:0005829">
    <property type="term" value="C:cytosol"/>
    <property type="evidence" value="ECO:0007669"/>
    <property type="project" value="TreeGrafter"/>
</dbReference>
<dbReference type="KEGG" id="rpm:RSPPHO_02212"/>
<dbReference type="PANTHER" id="PTHR11635:SF152">
    <property type="entry name" value="CAMP-DEPENDENT PROTEIN KINASE TYPE I REGULATORY SUBUNIT-RELATED"/>
    <property type="match status" value="1"/>
</dbReference>
<dbReference type="PRINTS" id="PR00103">
    <property type="entry name" value="CAMPKINASE"/>
</dbReference>
<dbReference type="SMART" id="SM00100">
    <property type="entry name" value="cNMP"/>
    <property type="match status" value="1"/>
</dbReference>
<dbReference type="PANTHER" id="PTHR11635">
    <property type="entry name" value="CAMP-DEPENDENT PROTEIN KINASE REGULATORY CHAIN"/>
    <property type="match status" value="1"/>
</dbReference>
<dbReference type="EMBL" id="HE663493">
    <property type="protein sequence ID" value="CCG08838.1"/>
    <property type="molecule type" value="Genomic_DNA"/>
</dbReference>
<dbReference type="HOGENOM" id="CLU_1359528_0_0_5"/>
<dbReference type="CDD" id="cd00038">
    <property type="entry name" value="CAP_ED"/>
    <property type="match status" value="1"/>
</dbReference>
<gene>
    <name evidence="2" type="ORF">RSPPHO_02212</name>
</gene>
<dbReference type="AlphaFoldDB" id="H6SLH3"/>
<dbReference type="InterPro" id="IPR000595">
    <property type="entry name" value="cNMP-bd_dom"/>
</dbReference>
<dbReference type="STRING" id="1150469.RSPPHO_02212"/>
<dbReference type="PROSITE" id="PS50042">
    <property type="entry name" value="CNMP_BINDING_3"/>
    <property type="match status" value="1"/>
</dbReference>
<evidence type="ECO:0000313" key="3">
    <source>
        <dbReference type="Proteomes" id="UP000033220"/>
    </source>
</evidence>
<dbReference type="Pfam" id="PF00027">
    <property type="entry name" value="cNMP_binding"/>
    <property type="match status" value="1"/>
</dbReference>
<reference evidence="2 3" key="1">
    <citation type="submission" date="2012-02" db="EMBL/GenBank/DDBJ databases">
        <title>Shotgun genome sequence of Phaeospirillum photometricum DSM 122.</title>
        <authorList>
            <person name="Duquesne K."/>
            <person name="Sturgis J."/>
        </authorList>
    </citation>
    <scope>NUCLEOTIDE SEQUENCE [LARGE SCALE GENOMIC DNA]</scope>
    <source>
        <strain evidence="3">DSM122</strain>
    </source>
</reference>
<dbReference type="Gene3D" id="2.60.120.10">
    <property type="entry name" value="Jelly Rolls"/>
    <property type="match status" value="1"/>
</dbReference>
<dbReference type="InterPro" id="IPR018490">
    <property type="entry name" value="cNMP-bd_dom_sf"/>
</dbReference>
<feature type="domain" description="Cyclic nucleotide-binding" evidence="1">
    <location>
        <begin position="9"/>
        <end position="96"/>
    </location>
</feature>
<keyword evidence="2" id="KW-0808">Transferase</keyword>
<evidence type="ECO:0000259" key="1">
    <source>
        <dbReference type="PROSITE" id="PS50042"/>
    </source>
</evidence>